<comment type="subcellular location">
    <subcellularLocation>
        <location evidence="1">Membrane</location>
        <topology evidence="1">Multi-pass membrane protein</topology>
    </subcellularLocation>
</comment>
<dbReference type="STRING" id="142842.SAMN02745118_01262"/>
<dbReference type="InterPro" id="IPR038770">
    <property type="entry name" value="Na+/solute_symporter_sf"/>
</dbReference>
<feature type="transmembrane region" description="Helical" evidence="5">
    <location>
        <begin position="6"/>
        <end position="24"/>
    </location>
</feature>
<feature type="transmembrane region" description="Helical" evidence="5">
    <location>
        <begin position="88"/>
        <end position="110"/>
    </location>
</feature>
<keyword evidence="2 5" id="KW-0812">Transmembrane</keyword>
<feature type="transmembrane region" description="Helical" evidence="5">
    <location>
        <begin position="56"/>
        <end position="76"/>
    </location>
</feature>
<dbReference type="AlphaFoldDB" id="A0A1T4LV97"/>
<feature type="transmembrane region" description="Helical" evidence="5">
    <location>
        <begin position="31"/>
        <end position="50"/>
    </location>
</feature>
<dbReference type="Gene3D" id="1.20.1530.20">
    <property type="match status" value="1"/>
</dbReference>
<evidence type="ECO:0000313" key="7">
    <source>
        <dbReference type="EMBL" id="SJZ58605.1"/>
    </source>
</evidence>
<dbReference type="RefSeq" id="WP_078809749.1">
    <property type="nucleotide sequence ID" value="NZ_FUWM01000009.1"/>
</dbReference>
<feature type="domain" description="Cation/H+ exchanger transmembrane" evidence="6">
    <location>
        <begin position="14"/>
        <end position="378"/>
    </location>
</feature>
<dbReference type="InterPro" id="IPR006153">
    <property type="entry name" value="Cation/H_exchanger_TM"/>
</dbReference>
<evidence type="ECO:0000313" key="8">
    <source>
        <dbReference type="Proteomes" id="UP000190625"/>
    </source>
</evidence>
<reference evidence="8" key="1">
    <citation type="submission" date="2017-02" db="EMBL/GenBank/DDBJ databases">
        <authorList>
            <person name="Varghese N."/>
            <person name="Submissions S."/>
        </authorList>
    </citation>
    <scope>NUCLEOTIDE SEQUENCE [LARGE SCALE GENOMIC DNA]</scope>
    <source>
        <strain evidence="8">ATCC BAA-73</strain>
    </source>
</reference>
<protein>
    <submittedName>
        <fullName evidence="7">Kef-type K+ transport system, membrane component KefB</fullName>
    </submittedName>
</protein>
<feature type="transmembrane region" description="Helical" evidence="5">
    <location>
        <begin position="330"/>
        <end position="353"/>
    </location>
</feature>
<keyword evidence="3 5" id="KW-1133">Transmembrane helix</keyword>
<evidence type="ECO:0000256" key="2">
    <source>
        <dbReference type="ARBA" id="ARBA00022692"/>
    </source>
</evidence>
<organism evidence="7 8">
    <name type="scientific">Selenihalanaerobacter shriftii</name>
    <dbReference type="NCBI Taxonomy" id="142842"/>
    <lineage>
        <taxon>Bacteria</taxon>
        <taxon>Bacillati</taxon>
        <taxon>Bacillota</taxon>
        <taxon>Clostridia</taxon>
        <taxon>Halanaerobiales</taxon>
        <taxon>Halobacteroidaceae</taxon>
        <taxon>Selenihalanaerobacter</taxon>
    </lineage>
</organism>
<evidence type="ECO:0000256" key="5">
    <source>
        <dbReference type="SAM" id="Phobius"/>
    </source>
</evidence>
<dbReference type="PANTHER" id="PTHR43021:SF2">
    <property type="entry name" value="CATION_H+ EXCHANGER DOMAIN-CONTAINING PROTEIN"/>
    <property type="match status" value="1"/>
</dbReference>
<feature type="transmembrane region" description="Helical" evidence="5">
    <location>
        <begin position="116"/>
        <end position="136"/>
    </location>
</feature>
<dbReference type="OrthoDB" id="9778229at2"/>
<dbReference type="EMBL" id="FUWM01000009">
    <property type="protein sequence ID" value="SJZ58605.1"/>
    <property type="molecule type" value="Genomic_DNA"/>
</dbReference>
<feature type="transmembrane region" description="Helical" evidence="5">
    <location>
        <begin position="221"/>
        <end position="239"/>
    </location>
</feature>
<dbReference type="Proteomes" id="UP000190625">
    <property type="component" value="Unassembled WGS sequence"/>
</dbReference>
<evidence type="ECO:0000256" key="1">
    <source>
        <dbReference type="ARBA" id="ARBA00004141"/>
    </source>
</evidence>
<evidence type="ECO:0000256" key="4">
    <source>
        <dbReference type="ARBA" id="ARBA00023136"/>
    </source>
</evidence>
<feature type="transmembrane region" description="Helical" evidence="5">
    <location>
        <begin position="191"/>
        <end position="209"/>
    </location>
</feature>
<keyword evidence="8" id="KW-1185">Reference proteome</keyword>
<evidence type="ECO:0000256" key="3">
    <source>
        <dbReference type="ARBA" id="ARBA00022989"/>
    </source>
</evidence>
<dbReference type="GO" id="GO:0015297">
    <property type="term" value="F:antiporter activity"/>
    <property type="evidence" value="ECO:0007669"/>
    <property type="project" value="InterPro"/>
</dbReference>
<evidence type="ECO:0000259" key="6">
    <source>
        <dbReference type="Pfam" id="PF00999"/>
    </source>
</evidence>
<name>A0A1T4LV97_9FIRM</name>
<dbReference type="PANTHER" id="PTHR43021">
    <property type="entry name" value="NA(+)/H(+) ANTIPORTER-RELATED"/>
    <property type="match status" value="1"/>
</dbReference>
<feature type="transmembrane region" description="Helical" evidence="5">
    <location>
        <begin position="289"/>
        <end position="309"/>
    </location>
</feature>
<dbReference type="GO" id="GO:0016020">
    <property type="term" value="C:membrane"/>
    <property type="evidence" value="ECO:0007669"/>
    <property type="project" value="UniProtKB-SubCell"/>
</dbReference>
<proteinExistence type="predicted"/>
<sequence>MEINLILIIGIILLLSLVLGTLANKLKLPAVPGYLIAGLLIGPSLSKLINQRMAEQLQPINGIALGIIALVIGSEFSLDSIKKLGKSVIFMGIFEVLGAVVLVTAVMMLFVNDFPLALLLGGLAAATAPAATVAVIKESYSSGPLTNSLLGIVALDDVLGVVAFGIISAVVKAMVGGVANTSIISMIQSPFIEIIGSIVLGSIIGYMLSYFANKINSEKTLLALVLGSVFLASGLASFLEFSPILTNMVSGAAVKNISSRHKKIFNLIEGIEKPIFIIFFALAGARFEIHRLVDIGVVGAIYAITRVAGKALGVRLGGELGNASAEVKKYLGMCLMPQAGVAVGLIIIAQQSYPQASNFILNILLTSVMISALIGPVLSRVALEKAGEVGALQNQHNKSQFK</sequence>
<accession>A0A1T4LV97</accession>
<gene>
    <name evidence="7" type="ORF">SAMN02745118_01262</name>
</gene>
<dbReference type="GO" id="GO:1902600">
    <property type="term" value="P:proton transmembrane transport"/>
    <property type="evidence" value="ECO:0007669"/>
    <property type="project" value="InterPro"/>
</dbReference>
<keyword evidence="4 5" id="KW-0472">Membrane</keyword>
<feature type="transmembrane region" description="Helical" evidence="5">
    <location>
        <begin position="359"/>
        <end position="378"/>
    </location>
</feature>
<dbReference type="Pfam" id="PF00999">
    <property type="entry name" value="Na_H_Exchanger"/>
    <property type="match status" value="1"/>
</dbReference>
<feature type="transmembrane region" description="Helical" evidence="5">
    <location>
        <begin position="148"/>
        <end position="171"/>
    </location>
</feature>